<dbReference type="InterPro" id="IPR032795">
    <property type="entry name" value="DUF3741-assoc"/>
</dbReference>
<protein>
    <recommendedName>
        <fullName evidence="6">DUF4378 domain-containing protein</fullName>
    </recommendedName>
</protein>
<feature type="compositionally biased region" description="Polar residues" evidence="1">
    <location>
        <begin position="587"/>
        <end position="596"/>
    </location>
</feature>
<accession>A0AA88RCC4</accession>
<name>A0AA88RCC4_9ASTE</name>
<dbReference type="Pfam" id="PF14309">
    <property type="entry name" value="DUF4378"/>
    <property type="match status" value="1"/>
</dbReference>
<evidence type="ECO:0000313" key="5">
    <source>
        <dbReference type="Proteomes" id="UP001187471"/>
    </source>
</evidence>
<keyword evidence="5" id="KW-1185">Reference proteome</keyword>
<dbReference type="InterPro" id="IPR025486">
    <property type="entry name" value="DUF4378"/>
</dbReference>
<dbReference type="AlphaFoldDB" id="A0AA88RCC4"/>
<dbReference type="Proteomes" id="UP001187471">
    <property type="component" value="Unassembled WGS sequence"/>
</dbReference>
<feature type="region of interest" description="Disordered" evidence="1">
    <location>
        <begin position="681"/>
        <end position="703"/>
    </location>
</feature>
<feature type="compositionally biased region" description="Polar residues" evidence="1">
    <location>
        <begin position="681"/>
        <end position="701"/>
    </location>
</feature>
<sequence>MSDSTESSLAIAEKRPHKPGGCVGIFFQLFDWNRRLAKKKLFSKKLLGPARAKQASKKFGADDKLPKLRLIADENSGGFPNVKKNGARGVDSEQKHGMRAPSLVARLMGLESMPAVKQYKFKEAPPSDIGREREDRSASNERVFGNEDWNLEKGSTKNQVRPQKLQKTAPCEGRPVTRFAAEALQLKNVLSRPRKHHQKLASPVKSPKNLSARSASRLIGAATKILEPGLQARSRVKFALPYSDPMHHSSINEVMSEATTALSPDGLDPSKNSNYYMSVPKSFVVPSSCKNCGNLFDNMGSRPNIEDRPPILVSSVPNYVNPCSQSSERSKPRSPVSSLEQVKEKITQNGQEHSASVAAQTIGNMQPRAVYISDRIPPDREGRVQWHLTSQQDKRQYGSPSFCYKNKTQRQHQASLGKDRIPLRSEFSNLQNNRVASARNAINEAKNFVALNRSLSGRSRSRMPAKVDTLECGTERRSYNRREDSLSPLRKRRSMNVSRQGESTTFVSSTLHEQRNINCSAVTGEEMGGNAQSMNHACSKSRLGNPGENVKSAGSGNKDNNVVSFTFSSPMKYRSRTPAQMNKRMDQNGSTCNTSPQKDRILDQSDGNTCFKEPFSLTGDTLGALLEQKLRELTCQDEDESAVGSNPPKKTSAMILQELISALNAEKPILQDSVPVRYDGNNVSDGRISNSSTEKSITQAKPKTMGAPVRYSCDYDHLSPGSVLEASFSNDSCCSSSLDDTSGHKMHADFVCSYNELQPVEPDADLLDSEASYDRLAHISEVLSNLDVFGARIKGSKFSHAKEVILKAEIVFGSAILHDPRGTKGFSVTDFLINELETLASVMWTHYSCFLSFEDMKEWSLLKGFLFDCVIEYLDTKYVQYTIAGFKAWTRLPLCRNAETLIREVVEEVRRWTSIAGMIPDEIIEREMSCSLGKWTDFDIEAFETGVELELDILQTMVDEVVKDLWGSPG</sequence>
<feature type="region of interest" description="Disordered" evidence="1">
    <location>
        <begin position="123"/>
        <end position="147"/>
    </location>
</feature>
<feature type="region of interest" description="Disordered" evidence="1">
    <location>
        <begin position="321"/>
        <end position="341"/>
    </location>
</feature>
<evidence type="ECO:0000313" key="4">
    <source>
        <dbReference type="EMBL" id="KAK2986794.1"/>
    </source>
</evidence>
<dbReference type="EMBL" id="JAVXUO010001034">
    <property type="protein sequence ID" value="KAK2986794.1"/>
    <property type="molecule type" value="Genomic_DNA"/>
</dbReference>
<evidence type="ECO:0008006" key="6">
    <source>
        <dbReference type="Google" id="ProtNLM"/>
    </source>
</evidence>
<feature type="domain" description="DUF4378" evidence="2">
    <location>
        <begin position="802"/>
        <end position="960"/>
    </location>
</feature>
<feature type="region of interest" description="Disordered" evidence="1">
    <location>
        <begin position="583"/>
        <end position="607"/>
    </location>
</feature>
<dbReference type="PANTHER" id="PTHR21726:SF61">
    <property type="entry name" value="DNAA INITIATOR-ASSOCIATING PROTEIN"/>
    <property type="match status" value="1"/>
</dbReference>
<reference evidence="4" key="1">
    <citation type="submission" date="2022-12" db="EMBL/GenBank/DDBJ databases">
        <title>Draft genome assemblies for two species of Escallonia (Escalloniales).</title>
        <authorList>
            <person name="Chanderbali A."/>
            <person name="Dervinis C."/>
            <person name="Anghel I."/>
            <person name="Soltis D."/>
            <person name="Soltis P."/>
            <person name="Zapata F."/>
        </authorList>
    </citation>
    <scope>NUCLEOTIDE SEQUENCE</scope>
    <source>
        <strain evidence="4">UCBG92.1500</strain>
        <tissue evidence="4">Leaf</tissue>
    </source>
</reference>
<feature type="region of interest" description="Disordered" evidence="1">
    <location>
        <begin position="528"/>
        <end position="562"/>
    </location>
</feature>
<feature type="compositionally biased region" description="Basic and acidic residues" evidence="1">
    <location>
        <begin position="123"/>
        <end position="139"/>
    </location>
</feature>
<organism evidence="4 5">
    <name type="scientific">Escallonia rubra</name>
    <dbReference type="NCBI Taxonomy" id="112253"/>
    <lineage>
        <taxon>Eukaryota</taxon>
        <taxon>Viridiplantae</taxon>
        <taxon>Streptophyta</taxon>
        <taxon>Embryophyta</taxon>
        <taxon>Tracheophyta</taxon>
        <taxon>Spermatophyta</taxon>
        <taxon>Magnoliopsida</taxon>
        <taxon>eudicotyledons</taxon>
        <taxon>Gunneridae</taxon>
        <taxon>Pentapetalae</taxon>
        <taxon>asterids</taxon>
        <taxon>campanulids</taxon>
        <taxon>Escalloniales</taxon>
        <taxon>Escalloniaceae</taxon>
        <taxon>Escallonia</taxon>
    </lineage>
</organism>
<comment type="caution">
    <text evidence="4">The sequence shown here is derived from an EMBL/GenBank/DDBJ whole genome shotgun (WGS) entry which is preliminary data.</text>
</comment>
<evidence type="ECO:0000259" key="2">
    <source>
        <dbReference type="Pfam" id="PF14309"/>
    </source>
</evidence>
<proteinExistence type="predicted"/>
<feature type="region of interest" description="Disordered" evidence="1">
    <location>
        <begin position="191"/>
        <end position="212"/>
    </location>
</feature>
<feature type="compositionally biased region" description="Polar residues" evidence="1">
    <location>
        <begin position="552"/>
        <end position="562"/>
    </location>
</feature>
<dbReference type="Pfam" id="PF14383">
    <property type="entry name" value="VARLMGL"/>
    <property type="match status" value="1"/>
</dbReference>
<evidence type="ECO:0000256" key="1">
    <source>
        <dbReference type="SAM" id="MobiDB-lite"/>
    </source>
</evidence>
<gene>
    <name evidence="4" type="ORF">RJ640_011019</name>
</gene>
<dbReference type="PANTHER" id="PTHR21726">
    <property type="entry name" value="PHOSPHATIDYLINOSITOL N-ACETYLGLUCOSAMINYLTRANSFERASE SUBUNIT P DOWN SYNDROME CRITICAL REGION PROTEIN 5 -RELATED"/>
    <property type="match status" value="1"/>
</dbReference>
<feature type="domain" description="DUF3741" evidence="3">
    <location>
        <begin position="92"/>
        <end position="117"/>
    </location>
</feature>
<evidence type="ECO:0000259" key="3">
    <source>
        <dbReference type="Pfam" id="PF14383"/>
    </source>
</evidence>